<feature type="transmembrane region" description="Helical" evidence="6">
    <location>
        <begin position="50"/>
        <end position="72"/>
    </location>
</feature>
<protein>
    <recommendedName>
        <fullName evidence="7">Rhodopsin domain-containing protein</fullName>
    </recommendedName>
</protein>
<evidence type="ECO:0000313" key="8">
    <source>
        <dbReference type="EMBL" id="KAL2040179.1"/>
    </source>
</evidence>
<organism evidence="8 9">
    <name type="scientific">Stereocaulon virgatum</name>
    <dbReference type="NCBI Taxonomy" id="373712"/>
    <lineage>
        <taxon>Eukaryota</taxon>
        <taxon>Fungi</taxon>
        <taxon>Dikarya</taxon>
        <taxon>Ascomycota</taxon>
        <taxon>Pezizomycotina</taxon>
        <taxon>Lecanoromycetes</taxon>
        <taxon>OSLEUM clade</taxon>
        <taxon>Lecanoromycetidae</taxon>
        <taxon>Lecanorales</taxon>
        <taxon>Lecanorineae</taxon>
        <taxon>Stereocaulaceae</taxon>
        <taxon>Stereocaulon</taxon>
    </lineage>
</organism>
<proteinExistence type="inferred from homology"/>
<sequence>MTSSPGNPYLSESRQPQLYGAYTSTYALAIISVCLRITSRKHFTKAGIWLDDYVIFAALACASAAFVNMVIWVHRGLGRHIELYGPAGVKHFYLGLFVTEIFYTMTLCLTKFSILLFYLRIFARTTIRIPIAILGLIITAWAIAVVATTIFQCRPVQGFWDKSMNPTCAVNVYAYFIGKAIPNIITDWALLFLPIPYIWRLHQSRAQKVALCGVFGLGGFISMLSIIRLAIMVTQLLKSVSDKDVTWLFIASSTWTAVEFNLGIVSACLPSFRPLLVAIFGDSAFTPNQRIAGKTSKKSHASYPSRGAHDAWPDTLQETYIRAGSGSGSIKDVEMDNILTSEGRVRSRDVLVTHDVKVVGSAA</sequence>
<dbReference type="PANTHER" id="PTHR33048:SF47">
    <property type="entry name" value="INTEGRAL MEMBRANE PROTEIN-RELATED"/>
    <property type="match status" value="1"/>
</dbReference>
<keyword evidence="3 6" id="KW-1133">Transmembrane helix</keyword>
<keyword evidence="4 6" id="KW-0472">Membrane</keyword>
<keyword evidence="9" id="KW-1185">Reference proteome</keyword>
<evidence type="ECO:0000256" key="5">
    <source>
        <dbReference type="ARBA" id="ARBA00038359"/>
    </source>
</evidence>
<feature type="transmembrane region" description="Helical" evidence="6">
    <location>
        <begin position="172"/>
        <end position="197"/>
    </location>
</feature>
<dbReference type="InterPro" id="IPR052337">
    <property type="entry name" value="SAT4-like"/>
</dbReference>
<feature type="transmembrane region" description="Helical" evidence="6">
    <location>
        <begin position="245"/>
        <end position="269"/>
    </location>
</feature>
<comment type="subcellular location">
    <subcellularLocation>
        <location evidence="1">Membrane</location>
        <topology evidence="1">Multi-pass membrane protein</topology>
    </subcellularLocation>
</comment>
<evidence type="ECO:0000256" key="3">
    <source>
        <dbReference type="ARBA" id="ARBA00022989"/>
    </source>
</evidence>
<dbReference type="Proteomes" id="UP001590950">
    <property type="component" value="Unassembled WGS sequence"/>
</dbReference>
<evidence type="ECO:0000256" key="6">
    <source>
        <dbReference type="SAM" id="Phobius"/>
    </source>
</evidence>
<keyword evidence="2 6" id="KW-0812">Transmembrane</keyword>
<feature type="transmembrane region" description="Helical" evidence="6">
    <location>
        <begin position="131"/>
        <end position="152"/>
    </location>
</feature>
<feature type="transmembrane region" description="Helical" evidence="6">
    <location>
        <begin position="209"/>
        <end position="233"/>
    </location>
</feature>
<feature type="transmembrane region" description="Helical" evidence="6">
    <location>
        <begin position="92"/>
        <end position="119"/>
    </location>
</feature>
<reference evidence="8 9" key="1">
    <citation type="submission" date="2024-09" db="EMBL/GenBank/DDBJ databases">
        <title>Rethinking Asexuality: The Enigmatic Case of Functional Sexual Genes in Lepraria (Stereocaulaceae).</title>
        <authorList>
            <person name="Doellman M."/>
            <person name="Sun Y."/>
            <person name="Barcenas-Pena A."/>
            <person name="Lumbsch H.T."/>
            <person name="Grewe F."/>
        </authorList>
    </citation>
    <scope>NUCLEOTIDE SEQUENCE [LARGE SCALE GENOMIC DNA]</scope>
    <source>
        <strain evidence="8 9">Mercado 3170</strain>
    </source>
</reference>
<gene>
    <name evidence="8" type="ORF">N7G274_007082</name>
</gene>
<name>A0ABR4A3U6_9LECA</name>
<feature type="domain" description="Rhodopsin" evidence="7">
    <location>
        <begin position="35"/>
        <end position="277"/>
    </location>
</feature>
<evidence type="ECO:0000259" key="7">
    <source>
        <dbReference type="Pfam" id="PF20684"/>
    </source>
</evidence>
<evidence type="ECO:0000256" key="1">
    <source>
        <dbReference type="ARBA" id="ARBA00004141"/>
    </source>
</evidence>
<dbReference type="Pfam" id="PF20684">
    <property type="entry name" value="Fung_rhodopsin"/>
    <property type="match status" value="1"/>
</dbReference>
<comment type="similarity">
    <text evidence="5">Belongs to the SAT4 family.</text>
</comment>
<evidence type="ECO:0000256" key="2">
    <source>
        <dbReference type="ARBA" id="ARBA00022692"/>
    </source>
</evidence>
<accession>A0ABR4A3U6</accession>
<evidence type="ECO:0000313" key="9">
    <source>
        <dbReference type="Proteomes" id="UP001590950"/>
    </source>
</evidence>
<dbReference type="EMBL" id="JBEFKJ010000022">
    <property type="protein sequence ID" value="KAL2040179.1"/>
    <property type="molecule type" value="Genomic_DNA"/>
</dbReference>
<comment type="caution">
    <text evidence="8">The sequence shown here is derived from an EMBL/GenBank/DDBJ whole genome shotgun (WGS) entry which is preliminary data.</text>
</comment>
<dbReference type="PANTHER" id="PTHR33048">
    <property type="entry name" value="PTH11-LIKE INTEGRAL MEMBRANE PROTEIN (AFU_ORTHOLOGUE AFUA_5G11245)"/>
    <property type="match status" value="1"/>
</dbReference>
<evidence type="ECO:0000256" key="4">
    <source>
        <dbReference type="ARBA" id="ARBA00023136"/>
    </source>
</evidence>
<dbReference type="InterPro" id="IPR049326">
    <property type="entry name" value="Rhodopsin_dom_fungi"/>
</dbReference>
<feature type="transmembrane region" description="Helical" evidence="6">
    <location>
        <begin position="20"/>
        <end position="38"/>
    </location>
</feature>